<protein>
    <submittedName>
        <fullName evidence="5">SH3 domain-containing protein</fullName>
    </submittedName>
</protein>
<gene>
    <name evidence="5" type="ORF">BJ554DRAFT_1491</name>
</gene>
<proteinExistence type="predicted"/>
<dbReference type="CDD" id="cd00174">
    <property type="entry name" value="SH3"/>
    <property type="match status" value="1"/>
</dbReference>
<accession>A0A8H7ZS01</accession>
<dbReference type="Proteomes" id="UP000673691">
    <property type="component" value="Unassembled WGS sequence"/>
</dbReference>
<dbReference type="EMBL" id="JAEFCI010008670">
    <property type="protein sequence ID" value="KAG5458307.1"/>
    <property type="molecule type" value="Genomic_DNA"/>
</dbReference>
<feature type="domain" description="SH3" evidence="4">
    <location>
        <begin position="57"/>
        <end position="117"/>
    </location>
</feature>
<dbReference type="OrthoDB" id="5971719at2759"/>
<dbReference type="Pfam" id="PF00018">
    <property type="entry name" value="SH3_1"/>
    <property type="match status" value="1"/>
</dbReference>
<organism evidence="5 6">
    <name type="scientific">Olpidium bornovanus</name>
    <dbReference type="NCBI Taxonomy" id="278681"/>
    <lineage>
        <taxon>Eukaryota</taxon>
        <taxon>Fungi</taxon>
        <taxon>Fungi incertae sedis</taxon>
        <taxon>Olpidiomycota</taxon>
        <taxon>Olpidiomycotina</taxon>
        <taxon>Olpidiomycetes</taxon>
        <taxon>Olpidiales</taxon>
        <taxon>Olpidiaceae</taxon>
        <taxon>Olpidium</taxon>
    </lineage>
</organism>
<dbReference type="AlphaFoldDB" id="A0A8H7ZS01"/>
<dbReference type="SUPFAM" id="SSF50044">
    <property type="entry name" value="SH3-domain"/>
    <property type="match status" value="1"/>
</dbReference>
<evidence type="ECO:0000256" key="1">
    <source>
        <dbReference type="ARBA" id="ARBA00022443"/>
    </source>
</evidence>
<evidence type="ECO:0000259" key="4">
    <source>
        <dbReference type="PROSITE" id="PS50002"/>
    </source>
</evidence>
<reference evidence="5 6" key="1">
    <citation type="journal article" name="Sci. Rep.">
        <title>Genome-scale phylogenetic analyses confirm Olpidium as the closest living zoosporic fungus to the non-flagellated, terrestrial fungi.</title>
        <authorList>
            <person name="Chang Y."/>
            <person name="Rochon D."/>
            <person name="Sekimoto S."/>
            <person name="Wang Y."/>
            <person name="Chovatia M."/>
            <person name="Sandor L."/>
            <person name="Salamov A."/>
            <person name="Grigoriev I.V."/>
            <person name="Stajich J.E."/>
            <person name="Spatafora J.W."/>
        </authorList>
    </citation>
    <scope>NUCLEOTIDE SEQUENCE [LARGE SCALE GENOMIC DNA]</scope>
    <source>
        <strain evidence="5">S191</strain>
    </source>
</reference>
<evidence type="ECO:0000313" key="6">
    <source>
        <dbReference type="Proteomes" id="UP000673691"/>
    </source>
</evidence>
<dbReference type="InterPro" id="IPR036028">
    <property type="entry name" value="SH3-like_dom_sf"/>
</dbReference>
<dbReference type="InterPro" id="IPR001452">
    <property type="entry name" value="SH3_domain"/>
</dbReference>
<dbReference type="GO" id="GO:0051015">
    <property type="term" value="F:actin filament binding"/>
    <property type="evidence" value="ECO:0007669"/>
    <property type="project" value="TreeGrafter"/>
</dbReference>
<dbReference type="Gene3D" id="2.30.30.40">
    <property type="entry name" value="SH3 Domains"/>
    <property type="match status" value="1"/>
</dbReference>
<keyword evidence="6" id="KW-1185">Reference proteome</keyword>
<dbReference type="GO" id="GO:0005884">
    <property type="term" value="C:actin filament"/>
    <property type="evidence" value="ECO:0007669"/>
    <property type="project" value="TreeGrafter"/>
</dbReference>
<comment type="caution">
    <text evidence="5">The sequence shown here is derived from an EMBL/GenBank/DDBJ whole genome shotgun (WGS) entry which is preliminary data.</text>
</comment>
<dbReference type="GO" id="GO:0030864">
    <property type="term" value="C:cortical actin cytoskeleton"/>
    <property type="evidence" value="ECO:0007669"/>
    <property type="project" value="TreeGrafter"/>
</dbReference>
<dbReference type="GO" id="GO:0030833">
    <property type="term" value="P:regulation of actin filament polymerization"/>
    <property type="evidence" value="ECO:0007669"/>
    <property type="project" value="TreeGrafter"/>
</dbReference>
<feature type="region of interest" description="Disordered" evidence="3">
    <location>
        <begin position="23"/>
        <end position="57"/>
    </location>
</feature>
<dbReference type="SMART" id="SM00326">
    <property type="entry name" value="SH3"/>
    <property type="match status" value="1"/>
</dbReference>
<keyword evidence="1 2" id="KW-0728">SH3 domain</keyword>
<dbReference type="PANTHER" id="PTHR10829">
    <property type="entry name" value="CORTACTIN AND DREBRIN"/>
    <property type="match status" value="1"/>
</dbReference>
<dbReference type="PROSITE" id="PS50002">
    <property type="entry name" value="SH3"/>
    <property type="match status" value="1"/>
</dbReference>
<evidence type="ECO:0000256" key="2">
    <source>
        <dbReference type="PROSITE-ProRule" id="PRU00192"/>
    </source>
</evidence>
<evidence type="ECO:0000256" key="3">
    <source>
        <dbReference type="SAM" id="MobiDB-lite"/>
    </source>
</evidence>
<evidence type="ECO:0000313" key="5">
    <source>
        <dbReference type="EMBL" id="KAG5458307.1"/>
    </source>
</evidence>
<dbReference type="PRINTS" id="PR00452">
    <property type="entry name" value="SH3DOMAIN"/>
</dbReference>
<sequence>MNSIFANSAAANYVELINSDVSPDKQGPVDLPSAAASATAPERNQEHAEHLAPPAAGPALTATAAYDYTADEDNELTFREGDLIVNVRMTTEDWWEGETRDGRSGLFPGGCENGAIETDPCSARVVVCQLPRAANYVELNK</sequence>
<dbReference type="PANTHER" id="PTHR10829:SF25">
    <property type="entry name" value="DREBRIN-LIKE PROTEIN"/>
    <property type="match status" value="1"/>
</dbReference>
<name>A0A8H7ZS01_9FUNG</name>